<dbReference type="SUPFAM" id="SSF110296">
    <property type="entry name" value="Oligoxyloglucan reducing end-specific cellobiohydrolase"/>
    <property type="match status" value="1"/>
</dbReference>
<protein>
    <recommendedName>
        <fullName evidence="7">VPS10 domain-containing protein</fullName>
    </recommendedName>
</protein>
<dbReference type="CDD" id="cd15482">
    <property type="entry name" value="Sialidase_non-viral"/>
    <property type="match status" value="1"/>
</dbReference>
<evidence type="ECO:0000256" key="4">
    <source>
        <dbReference type="ARBA" id="ARBA00023136"/>
    </source>
</evidence>
<dbReference type="Gene3D" id="2.130.10.10">
    <property type="entry name" value="YVTN repeat-like/Quinoprotein amine dehydrogenase"/>
    <property type="match status" value="1"/>
</dbReference>
<dbReference type="Proteomes" id="UP001623330">
    <property type="component" value="Unassembled WGS sequence"/>
</dbReference>
<sequence length="666" mass="74620">MRIVWTVFLLLSVAIAAPTKLKRDTKTGSSSKVLYSSWNSTLEDWNRDDYLEGLIHISNSSTTIFLNESHVMVNTDLSKPWVTLFEDWTYIDSSVSVDKTFNNIVYIIAEKKTFISYDYGMNWKDITREFPNITFVNGLEVNPSNSSVLLLQVHLKESQSSEVFISYDKGDSFEPMHIGDQSSVNCTCWYTGNSGSDIQCVTLVSYFNEDFKDVYYSKDLGKSFQKVAGLEGINSTFSGAPYDSYLLVQPSKLLDNTDLVWYRSKNGGEFKKLYLNNSNGYFEEILGGRLIYSQYSETSKNHKLDSPTFYISDSDGVKFTVLQHSYNGSLGSINLASSLPGTIFITSLLTTSGFTNISTDNGITWSNPRIVDADKAAGNYTCDINSSNCTFVLTKVLEDYPTGIIIATGHESFWDTRFVDTEDDSTEIVSSFSVDMSKSYHDDVDDFIAISNDGGYTWRKLADSSTKFYTSNYGNTIIIPSYNDESGYAKINITFDQGITWQSAKLSIPVNNIIDASMDQVSNKFYLLGLKELHQTYLFTMDLTDSYNIKHCDPSTDLIKFSANKGGCINGARYTSFTKKDSVNCILDESYTKLNITACDRCTINDYICAPEFTENSKVICVPDVTFMNSQGGSCVNNSTKLPSMVLIQDNKCKKRFTMPSIPISC</sequence>
<dbReference type="InterPro" id="IPR050310">
    <property type="entry name" value="VPS10-sortilin"/>
</dbReference>
<comment type="subcellular location">
    <subcellularLocation>
        <location evidence="1">Membrane</location>
    </subcellularLocation>
</comment>
<feature type="signal peptide" evidence="6">
    <location>
        <begin position="1"/>
        <end position="16"/>
    </location>
</feature>
<evidence type="ECO:0000313" key="8">
    <source>
        <dbReference type="EMBL" id="KAL3230066.1"/>
    </source>
</evidence>
<dbReference type="InterPro" id="IPR031778">
    <property type="entry name" value="Sortilin_N"/>
</dbReference>
<evidence type="ECO:0000256" key="3">
    <source>
        <dbReference type="ARBA" id="ARBA00022737"/>
    </source>
</evidence>
<dbReference type="PANTHER" id="PTHR12106">
    <property type="entry name" value="SORTILIN RELATED"/>
    <property type="match status" value="1"/>
</dbReference>
<dbReference type="InterPro" id="IPR006581">
    <property type="entry name" value="VPS10"/>
</dbReference>
<evidence type="ECO:0000256" key="1">
    <source>
        <dbReference type="ARBA" id="ARBA00004370"/>
    </source>
</evidence>
<dbReference type="Pfam" id="PF15902">
    <property type="entry name" value="Sortilin-Vps10"/>
    <property type="match status" value="1"/>
</dbReference>
<feature type="chain" id="PRO_5046224741" description="VPS10 domain-containing protein" evidence="6">
    <location>
        <begin position="17"/>
        <end position="666"/>
    </location>
</feature>
<dbReference type="InterPro" id="IPR015943">
    <property type="entry name" value="WD40/YVTN_repeat-like_dom_sf"/>
</dbReference>
<gene>
    <name evidence="8" type="ORF">RNJ44_01429</name>
</gene>
<keyword evidence="9" id="KW-1185">Reference proteome</keyword>
<evidence type="ECO:0000256" key="6">
    <source>
        <dbReference type="SAM" id="SignalP"/>
    </source>
</evidence>
<evidence type="ECO:0000256" key="2">
    <source>
        <dbReference type="ARBA" id="ARBA00022692"/>
    </source>
</evidence>
<evidence type="ECO:0000256" key="5">
    <source>
        <dbReference type="ARBA" id="ARBA00023180"/>
    </source>
</evidence>
<name>A0ABR4NPX4_9SACH</name>
<proteinExistence type="predicted"/>
<feature type="domain" description="VPS10" evidence="7">
    <location>
        <begin position="60"/>
        <end position="662"/>
    </location>
</feature>
<accession>A0ABR4NPX4</accession>
<keyword evidence="3" id="KW-0677">Repeat</keyword>
<organism evidence="8 9">
    <name type="scientific">Nakaseomyces bracarensis</name>
    <dbReference type="NCBI Taxonomy" id="273131"/>
    <lineage>
        <taxon>Eukaryota</taxon>
        <taxon>Fungi</taxon>
        <taxon>Dikarya</taxon>
        <taxon>Ascomycota</taxon>
        <taxon>Saccharomycotina</taxon>
        <taxon>Saccharomycetes</taxon>
        <taxon>Saccharomycetales</taxon>
        <taxon>Saccharomycetaceae</taxon>
        <taxon>Nakaseomyces</taxon>
    </lineage>
</organism>
<evidence type="ECO:0000259" key="7">
    <source>
        <dbReference type="SMART" id="SM00602"/>
    </source>
</evidence>
<reference evidence="8 9" key="1">
    <citation type="submission" date="2024-05" db="EMBL/GenBank/DDBJ databases">
        <title>Long read based assembly of the Candida bracarensis genome reveals expanded adhesin content.</title>
        <authorList>
            <person name="Marcet-Houben M."/>
            <person name="Ksiezopolska E."/>
            <person name="Gabaldon T."/>
        </authorList>
    </citation>
    <scope>NUCLEOTIDE SEQUENCE [LARGE SCALE GENOMIC DNA]</scope>
    <source>
        <strain evidence="8 9">CBM6</strain>
    </source>
</reference>
<dbReference type="Gene3D" id="2.120.10.10">
    <property type="match status" value="1"/>
</dbReference>
<keyword evidence="5" id="KW-0325">Glycoprotein</keyword>
<comment type="caution">
    <text evidence="8">The sequence shown here is derived from an EMBL/GenBank/DDBJ whole genome shotgun (WGS) entry which is preliminary data.</text>
</comment>
<dbReference type="SMART" id="SM00602">
    <property type="entry name" value="VPS10"/>
    <property type="match status" value="1"/>
</dbReference>
<keyword evidence="4" id="KW-0472">Membrane</keyword>
<keyword evidence="6" id="KW-0732">Signal</keyword>
<evidence type="ECO:0000313" key="9">
    <source>
        <dbReference type="Proteomes" id="UP001623330"/>
    </source>
</evidence>
<dbReference type="InterPro" id="IPR031777">
    <property type="entry name" value="Sortilin_C"/>
</dbReference>
<dbReference type="EMBL" id="JBEVYD010000010">
    <property type="protein sequence ID" value="KAL3230066.1"/>
    <property type="molecule type" value="Genomic_DNA"/>
</dbReference>
<dbReference type="Pfam" id="PF15901">
    <property type="entry name" value="Sortilin_C"/>
    <property type="match status" value="1"/>
</dbReference>
<keyword evidence="2" id="KW-0812">Transmembrane</keyword>
<dbReference type="PANTHER" id="PTHR12106:SF27">
    <property type="entry name" value="SORTILIN-RELATED RECEPTOR"/>
    <property type="match status" value="1"/>
</dbReference>